<keyword evidence="3" id="KW-0255">Endonuclease</keyword>
<name>A0A8S5PLX6_9CAUD</name>
<reference evidence="3" key="1">
    <citation type="journal article" date="2021" name="Proc. Natl. Acad. Sci. U.S.A.">
        <title>A Catalog of Tens of Thousands of Viruses from Human Metagenomes Reveals Hidden Associations with Chronic Diseases.</title>
        <authorList>
            <person name="Tisza M.J."/>
            <person name="Buck C.B."/>
        </authorList>
    </citation>
    <scope>NUCLEOTIDE SEQUENCE</scope>
    <source>
        <strain evidence="3">CtnCN2</strain>
    </source>
</reference>
<dbReference type="Gene3D" id="1.10.30.50">
    <property type="match status" value="1"/>
</dbReference>
<feature type="compositionally biased region" description="Basic and acidic residues" evidence="1">
    <location>
        <begin position="1"/>
        <end position="23"/>
    </location>
</feature>
<evidence type="ECO:0000259" key="2">
    <source>
        <dbReference type="Pfam" id="PF13395"/>
    </source>
</evidence>
<feature type="compositionally biased region" description="Polar residues" evidence="1">
    <location>
        <begin position="58"/>
        <end position="73"/>
    </location>
</feature>
<accession>A0A8S5PLX6</accession>
<feature type="domain" description="HNH nuclease" evidence="2">
    <location>
        <begin position="47"/>
        <end position="76"/>
    </location>
</feature>
<dbReference type="EMBL" id="BK015452">
    <property type="protein sequence ID" value="DAE07581.1"/>
    <property type="molecule type" value="Genomic_DNA"/>
</dbReference>
<evidence type="ECO:0000313" key="3">
    <source>
        <dbReference type="EMBL" id="DAE07581.1"/>
    </source>
</evidence>
<feature type="compositionally biased region" description="Basic and acidic residues" evidence="1">
    <location>
        <begin position="42"/>
        <end position="53"/>
    </location>
</feature>
<feature type="compositionally biased region" description="Basic residues" evidence="1">
    <location>
        <begin position="74"/>
        <end position="85"/>
    </location>
</feature>
<keyword evidence="3" id="KW-0540">Nuclease</keyword>
<proteinExistence type="predicted"/>
<dbReference type="CDD" id="cd00085">
    <property type="entry name" value="HNHc"/>
    <property type="match status" value="1"/>
</dbReference>
<sequence>MATRKRDYKREYEQFHAKPEQKKLRAMRNTARRQAIAQHGKAALEGKDVDHIKPLSKGGSNAKSNRRITSTHANRSRNLKSKRSS</sequence>
<dbReference type="GO" id="GO:0004519">
    <property type="term" value="F:endonuclease activity"/>
    <property type="evidence" value="ECO:0007669"/>
    <property type="project" value="UniProtKB-KW"/>
</dbReference>
<dbReference type="Pfam" id="PF13395">
    <property type="entry name" value="HNH_4"/>
    <property type="match status" value="1"/>
</dbReference>
<evidence type="ECO:0000256" key="1">
    <source>
        <dbReference type="SAM" id="MobiDB-lite"/>
    </source>
</evidence>
<dbReference type="InterPro" id="IPR003615">
    <property type="entry name" value="HNH_nuc"/>
</dbReference>
<protein>
    <submittedName>
        <fullName evidence="3">HNH endonuclease</fullName>
    </submittedName>
</protein>
<feature type="region of interest" description="Disordered" evidence="1">
    <location>
        <begin position="1"/>
        <end position="85"/>
    </location>
</feature>
<keyword evidence="3" id="KW-0378">Hydrolase</keyword>
<organism evidence="3">
    <name type="scientific">Podoviridae sp. ctnCN2</name>
    <dbReference type="NCBI Taxonomy" id="2825274"/>
    <lineage>
        <taxon>Viruses</taxon>
        <taxon>Duplodnaviria</taxon>
        <taxon>Heunggongvirae</taxon>
        <taxon>Uroviricota</taxon>
        <taxon>Caudoviricetes</taxon>
    </lineage>
</organism>